<proteinExistence type="predicted"/>
<protein>
    <recommendedName>
        <fullName evidence="3">V-type ATPase, C subunit family protein</fullName>
    </recommendedName>
</protein>
<accession>A0A8H4PNQ5</accession>
<name>A0A8H4PNQ5_9HYPO</name>
<gene>
    <name evidence="1" type="ORF">G6O67_007236</name>
</gene>
<evidence type="ECO:0000313" key="2">
    <source>
        <dbReference type="Proteomes" id="UP000557566"/>
    </source>
</evidence>
<reference evidence="1 2" key="1">
    <citation type="journal article" date="2020" name="Genome Biol. Evol.">
        <title>A new high-quality draft genome assembly of the Chinese cordyceps Ophiocordyceps sinensis.</title>
        <authorList>
            <person name="Shu R."/>
            <person name="Zhang J."/>
            <person name="Meng Q."/>
            <person name="Zhang H."/>
            <person name="Zhou G."/>
            <person name="Li M."/>
            <person name="Wu P."/>
            <person name="Zhao Y."/>
            <person name="Chen C."/>
            <person name="Qin Q."/>
        </authorList>
    </citation>
    <scope>NUCLEOTIDE SEQUENCE [LARGE SCALE GENOMIC DNA]</scope>
    <source>
        <strain evidence="1 2">IOZ07</strain>
    </source>
</reference>
<evidence type="ECO:0008006" key="3">
    <source>
        <dbReference type="Google" id="ProtNLM"/>
    </source>
</evidence>
<dbReference type="OrthoDB" id="1744869at2759"/>
<dbReference type="EMBL" id="JAAVMX010000008">
    <property type="protein sequence ID" value="KAF4505270.1"/>
    <property type="molecule type" value="Genomic_DNA"/>
</dbReference>
<dbReference type="AlphaFoldDB" id="A0A8H4PNQ5"/>
<organism evidence="1 2">
    <name type="scientific">Ophiocordyceps sinensis</name>
    <dbReference type="NCBI Taxonomy" id="72228"/>
    <lineage>
        <taxon>Eukaryota</taxon>
        <taxon>Fungi</taxon>
        <taxon>Dikarya</taxon>
        <taxon>Ascomycota</taxon>
        <taxon>Pezizomycotina</taxon>
        <taxon>Sordariomycetes</taxon>
        <taxon>Hypocreomycetidae</taxon>
        <taxon>Hypocreales</taxon>
        <taxon>Ophiocordycipitaceae</taxon>
        <taxon>Ophiocordyceps</taxon>
    </lineage>
</organism>
<sequence length="506" mass="54510">MSLLMSQRCLRCLPLRRRSWPKLTNQARWLSSRRSGSQQTRFSYFSPAQKQSDDTQLFDVLSNSKLLANPLAHDAAVVLATPHYARHVCDSAFVGNIARLLSGDAHLDQFHVLCAVVDHLTPASGESEASQGISVLRGHLDATLPELWLRQPARSWENAESVSSLFFDLGGSGITLPLAQTTFQNSRPSTLIASRFDMTPTTPQLAHKLDKYSQRINMTLNTPVKHVAGLRIWAPLSPVTHPRAVTESFGNIVRRVRVNRKSEPASMELEAALETMLKHRSAPEAPPGPVGVWAVVTPKGTEPLVCAPDPTPILRGEQLTRKAVETTAKDLEQSFYDGARFYQILSGGGGWGAKKGLLSLDPERTHMIQSEEEAMTRFVQTMEGSGFAPPGSQIQFFTVAQASPQDTTLSLSGTVFGVPNGAEEVADGAKGPESGYLVQGHFGALASKGIFVVGPADGEAQGVDESKMSIPGSRVYVDAFDEENDGLAVAGAAGMAVEALAISLVM</sequence>
<evidence type="ECO:0000313" key="1">
    <source>
        <dbReference type="EMBL" id="KAF4505270.1"/>
    </source>
</evidence>
<keyword evidence="2" id="KW-1185">Reference proteome</keyword>
<dbReference type="Proteomes" id="UP000557566">
    <property type="component" value="Unassembled WGS sequence"/>
</dbReference>
<comment type="caution">
    <text evidence="1">The sequence shown here is derived from an EMBL/GenBank/DDBJ whole genome shotgun (WGS) entry which is preliminary data.</text>
</comment>